<keyword evidence="6 7" id="KW-0472">Membrane</keyword>
<dbReference type="PANTHER" id="PTHR43738:SF1">
    <property type="entry name" value="HEMIN TRANSPORT SYSTEM PERMEASE PROTEIN HRTB-RELATED"/>
    <property type="match status" value="1"/>
</dbReference>
<dbReference type="InterPro" id="IPR051125">
    <property type="entry name" value="ABC-4/HrtB_transporter"/>
</dbReference>
<evidence type="ECO:0000256" key="3">
    <source>
        <dbReference type="ARBA" id="ARBA00022475"/>
    </source>
</evidence>
<evidence type="ECO:0000256" key="4">
    <source>
        <dbReference type="ARBA" id="ARBA00022692"/>
    </source>
</evidence>
<evidence type="ECO:0000256" key="7">
    <source>
        <dbReference type="SAM" id="Phobius"/>
    </source>
</evidence>
<evidence type="ECO:0000259" key="8">
    <source>
        <dbReference type="Pfam" id="PF02687"/>
    </source>
</evidence>
<dbReference type="InterPro" id="IPR003838">
    <property type="entry name" value="ABC3_permease_C"/>
</dbReference>
<organism evidence="10 11">
    <name type="scientific">Pleomorphomonas carboxyditropha</name>
    <dbReference type="NCBI Taxonomy" id="2023338"/>
    <lineage>
        <taxon>Bacteria</taxon>
        <taxon>Pseudomonadati</taxon>
        <taxon>Pseudomonadota</taxon>
        <taxon>Alphaproteobacteria</taxon>
        <taxon>Hyphomicrobiales</taxon>
        <taxon>Pleomorphomonadaceae</taxon>
        <taxon>Pleomorphomonas</taxon>
    </lineage>
</organism>
<keyword evidence="4 7" id="KW-0812">Transmembrane</keyword>
<evidence type="ECO:0000256" key="2">
    <source>
        <dbReference type="ARBA" id="ARBA00022448"/>
    </source>
</evidence>
<dbReference type="PANTHER" id="PTHR43738">
    <property type="entry name" value="ABC TRANSPORTER, MEMBRANE PROTEIN"/>
    <property type="match status" value="1"/>
</dbReference>
<feature type="transmembrane region" description="Helical" evidence="7">
    <location>
        <begin position="260"/>
        <end position="282"/>
    </location>
</feature>
<reference evidence="10 11" key="1">
    <citation type="submission" date="2017-08" db="EMBL/GenBank/DDBJ databases">
        <title>Pleomorphomonas carboxidotrophicus sp. nov., a new mesophilic hydrogenogenic carboxidotroph.</title>
        <authorList>
            <person name="Esquivel-Elizondo S."/>
            <person name="Krajmalnik-Brown R."/>
            <person name="Maldonado J."/>
        </authorList>
    </citation>
    <scope>NUCLEOTIDE SEQUENCE [LARGE SCALE GENOMIC DNA]</scope>
    <source>
        <strain evidence="10 11">SVCO-16</strain>
    </source>
</reference>
<feature type="transmembrane region" description="Helical" evidence="7">
    <location>
        <begin position="344"/>
        <end position="367"/>
    </location>
</feature>
<name>A0A2G9WSD8_9HYPH</name>
<feature type="transmembrane region" description="Helical" evidence="7">
    <location>
        <begin position="12"/>
        <end position="36"/>
    </location>
</feature>
<dbReference type="EMBL" id="NQVN01000016">
    <property type="protein sequence ID" value="PIO97574.1"/>
    <property type="molecule type" value="Genomic_DNA"/>
</dbReference>
<evidence type="ECO:0000313" key="10">
    <source>
        <dbReference type="EMBL" id="PIO97574.1"/>
    </source>
</evidence>
<keyword evidence="2" id="KW-0813">Transport</keyword>
<dbReference type="InterPro" id="IPR025857">
    <property type="entry name" value="MacB_PCD"/>
</dbReference>
<dbReference type="AlphaFoldDB" id="A0A2G9WSD8"/>
<dbReference type="Pfam" id="PF02687">
    <property type="entry name" value="FtsX"/>
    <property type="match status" value="1"/>
</dbReference>
<feature type="domain" description="MacB-like periplasmic core" evidence="9">
    <location>
        <begin position="16"/>
        <end position="231"/>
    </location>
</feature>
<keyword evidence="5 7" id="KW-1133">Transmembrane helix</keyword>
<dbReference type="OrthoDB" id="7298150at2"/>
<proteinExistence type="predicted"/>
<comment type="subcellular location">
    <subcellularLocation>
        <location evidence="1">Cell membrane</location>
        <topology evidence="1">Multi-pass membrane protein</topology>
    </subcellularLocation>
</comment>
<evidence type="ECO:0000259" key="9">
    <source>
        <dbReference type="Pfam" id="PF12704"/>
    </source>
</evidence>
<protein>
    <submittedName>
        <fullName evidence="10">ABC transporter permease</fullName>
    </submittedName>
</protein>
<dbReference type="Proteomes" id="UP000231070">
    <property type="component" value="Unassembled WGS sequence"/>
</dbReference>
<evidence type="ECO:0000256" key="6">
    <source>
        <dbReference type="ARBA" id="ARBA00023136"/>
    </source>
</evidence>
<comment type="caution">
    <text evidence="10">The sequence shown here is derived from an EMBL/GenBank/DDBJ whole genome shotgun (WGS) entry which is preliminary data.</text>
</comment>
<evidence type="ECO:0000256" key="1">
    <source>
        <dbReference type="ARBA" id="ARBA00004651"/>
    </source>
</evidence>
<sequence>MNLAFRDIRHKLGRFILTCLGLSLLLGVVVTMAGIYRGQTADALALSRAIQADIWVVQGDTNGPFAEASRIPGDTREMVARMGGVTAAGSLTFQTVQVKQGSRRLRVQIIGFEPGRPGEPANLIAGRDIHRSHFEVIADRQAGVGLGEKLTMGRNVYTVVGLTEGNVTLSGDSVLYMTLLDAQQLQFDVTPAEGRREVSRGALRVNTNIVNAVVARVSAGFDVQEVAETVRRWKHLSVLTEAQQAEILTRTVIERASRQLGLFMSVLTLVSAVIIALIVYTLTMEKLKEIATLKLIGAPDRTIIGLIVQQALMMGVVGFGFGTTLVALAKDRFPRRIVMESGDLVGLFIVVVCVCILASAVGVRIAVRVDPAKALVG</sequence>
<evidence type="ECO:0000256" key="5">
    <source>
        <dbReference type="ARBA" id="ARBA00022989"/>
    </source>
</evidence>
<feature type="transmembrane region" description="Helical" evidence="7">
    <location>
        <begin position="303"/>
        <end position="329"/>
    </location>
</feature>
<keyword evidence="3" id="KW-1003">Cell membrane</keyword>
<evidence type="ECO:0000313" key="11">
    <source>
        <dbReference type="Proteomes" id="UP000231070"/>
    </source>
</evidence>
<keyword evidence="11" id="KW-1185">Reference proteome</keyword>
<dbReference type="RefSeq" id="WP_100082095.1">
    <property type="nucleotide sequence ID" value="NZ_NQVN01000016.1"/>
</dbReference>
<accession>A0A2G9WSD8</accession>
<dbReference type="Pfam" id="PF12704">
    <property type="entry name" value="MacB_PCD"/>
    <property type="match status" value="1"/>
</dbReference>
<feature type="domain" description="ABC3 transporter permease C-terminal" evidence="8">
    <location>
        <begin position="262"/>
        <end position="370"/>
    </location>
</feature>
<dbReference type="GO" id="GO:0005886">
    <property type="term" value="C:plasma membrane"/>
    <property type="evidence" value="ECO:0007669"/>
    <property type="project" value="UniProtKB-SubCell"/>
</dbReference>
<gene>
    <name evidence="10" type="ORF">CJ014_19085</name>
</gene>